<dbReference type="RefSeq" id="WP_265048691.1">
    <property type="nucleotide sequence ID" value="NZ_CP100390.1"/>
</dbReference>
<name>A0ABY6N511_9ALTE</name>
<protein>
    <submittedName>
        <fullName evidence="1">Uncharacterized protein</fullName>
    </submittedName>
</protein>
<accession>A0ABY6N511</accession>
<gene>
    <name evidence="1" type="ORF">NKI27_05545</name>
</gene>
<sequence>MNESDWKIFKQIKENAIEQFCSLCLAEFREAIDDESEHVHSRYLLNYKLVENRNKQMSLLFDGHSRSKAWIQLIAIRGEGLADEELVSKLTDEFREKTDPARHKW</sequence>
<keyword evidence="2" id="KW-1185">Reference proteome</keyword>
<organism evidence="1 2">
    <name type="scientific">Alkalimarinus alittae</name>
    <dbReference type="NCBI Taxonomy" id="2961619"/>
    <lineage>
        <taxon>Bacteria</taxon>
        <taxon>Pseudomonadati</taxon>
        <taxon>Pseudomonadota</taxon>
        <taxon>Gammaproteobacteria</taxon>
        <taxon>Alteromonadales</taxon>
        <taxon>Alteromonadaceae</taxon>
        <taxon>Alkalimarinus</taxon>
    </lineage>
</organism>
<dbReference type="Proteomes" id="UP001163739">
    <property type="component" value="Chromosome"/>
</dbReference>
<evidence type="ECO:0000313" key="1">
    <source>
        <dbReference type="EMBL" id="UZE97213.1"/>
    </source>
</evidence>
<dbReference type="EMBL" id="CP100390">
    <property type="protein sequence ID" value="UZE97213.1"/>
    <property type="molecule type" value="Genomic_DNA"/>
</dbReference>
<proteinExistence type="predicted"/>
<reference evidence="1" key="1">
    <citation type="submission" date="2022-06" db="EMBL/GenBank/DDBJ databases">
        <title>Alkalimarinus sp. nov., isolated from gut of a Alitta virens.</title>
        <authorList>
            <person name="Yang A.I."/>
            <person name="Shin N.-R."/>
        </authorList>
    </citation>
    <scope>NUCLEOTIDE SEQUENCE</scope>
    <source>
        <strain evidence="1">A2M4</strain>
    </source>
</reference>
<evidence type="ECO:0000313" key="2">
    <source>
        <dbReference type="Proteomes" id="UP001163739"/>
    </source>
</evidence>